<sequence>MVDVLQMLKRGQMNKLAEAMRLGSPFIIKPTKKQSGGFLSILPASVVVPLLLKALTGNGIQGYSRYEPQPPHPPPKSDGSDMWYPIVLGIIPGSGAVPGLLKSYSILRNSSSASKILPSLEYLLLQDLLIHCPSKNLPLLGEKDKGSLSQGLLCNPRHEVLCCSSGLAVVHLAESPHLQGLAKYFQKACHH</sequence>
<comment type="caution">
    <text evidence="1">The sequence shown here is derived from an EMBL/GenBank/DDBJ whole genome shotgun (WGS) entry which is preliminary data.</text>
</comment>
<organism evidence="1 2">
    <name type="scientific">Pocillopora damicornis</name>
    <name type="common">Cauliflower coral</name>
    <name type="synonym">Millepora damicornis</name>
    <dbReference type="NCBI Taxonomy" id="46731"/>
    <lineage>
        <taxon>Eukaryota</taxon>
        <taxon>Metazoa</taxon>
        <taxon>Cnidaria</taxon>
        <taxon>Anthozoa</taxon>
        <taxon>Hexacorallia</taxon>
        <taxon>Scleractinia</taxon>
        <taxon>Astrocoeniina</taxon>
        <taxon>Pocilloporidae</taxon>
        <taxon>Pocillopora</taxon>
    </lineage>
</organism>
<proteinExistence type="predicted"/>
<dbReference type="EMBL" id="RCHS01003372">
    <property type="protein sequence ID" value="RMX42339.1"/>
    <property type="molecule type" value="Genomic_DNA"/>
</dbReference>
<accession>A0A3M6TLS6</accession>
<protein>
    <submittedName>
        <fullName evidence="1">Uncharacterized protein</fullName>
    </submittedName>
</protein>
<gene>
    <name evidence="1" type="ORF">pdam_00014647</name>
</gene>
<dbReference type="Proteomes" id="UP000275408">
    <property type="component" value="Unassembled WGS sequence"/>
</dbReference>
<evidence type="ECO:0000313" key="1">
    <source>
        <dbReference type="EMBL" id="RMX42339.1"/>
    </source>
</evidence>
<dbReference type="AlphaFoldDB" id="A0A3M6TLS6"/>
<keyword evidence="2" id="KW-1185">Reference proteome</keyword>
<reference evidence="1 2" key="1">
    <citation type="journal article" date="2018" name="Sci. Rep.">
        <title>Comparative analysis of the Pocillopora damicornis genome highlights role of immune system in coral evolution.</title>
        <authorList>
            <person name="Cunning R."/>
            <person name="Bay R.A."/>
            <person name="Gillette P."/>
            <person name="Baker A.C."/>
            <person name="Traylor-Knowles N."/>
        </authorList>
    </citation>
    <scope>NUCLEOTIDE SEQUENCE [LARGE SCALE GENOMIC DNA]</scope>
    <source>
        <strain evidence="1">RSMAS</strain>
        <tissue evidence="1">Whole animal</tissue>
    </source>
</reference>
<evidence type="ECO:0000313" key="2">
    <source>
        <dbReference type="Proteomes" id="UP000275408"/>
    </source>
</evidence>
<name>A0A3M6TLS6_POCDA</name>